<dbReference type="SUPFAM" id="SSF54427">
    <property type="entry name" value="NTF2-like"/>
    <property type="match status" value="1"/>
</dbReference>
<dbReference type="Gene3D" id="3.10.450.50">
    <property type="match status" value="1"/>
</dbReference>
<accession>A0AAJ0AUG0</accession>
<evidence type="ECO:0000313" key="2">
    <source>
        <dbReference type="EMBL" id="KAK1689837.1"/>
    </source>
</evidence>
<feature type="region of interest" description="Disordered" evidence="1">
    <location>
        <begin position="91"/>
        <end position="115"/>
    </location>
</feature>
<protein>
    <recommendedName>
        <fullName evidence="4">SnoaL-like domain-containing protein</fullName>
    </recommendedName>
</protein>
<dbReference type="RefSeq" id="XP_060433532.1">
    <property type="nucleotide sequence ID" value="XM_060567156.1"/>
</dbReference>
<proteinExistence type="predicted"/>
<evidence type="ECO:0000256" key="1">
    <source>
        <dbReference type="SAM" id="MobiDB-lite"/>
    </source>
</evidence>
<reference evidence="2" key="1">
    <citation type="submission" date="2021-06" db="EMBL/GenBank/DDBJ databases">
        <title>Comparative genomics, transcriptomics and evolutionary studies reveal genomic signatures of adaptation to plant cell wall in hemibiotrophic fungi.</title>
        <authorList>
            <consortium name="DOE Joint Genome Institute"/>
            <person name="Baroncelli R."/>
            <person name="Diaz J.F."/>
            <person name="Benocci T."/>
            <person name="Peng M."/>
            <person name="Battaglia E."/>
            <person name="Haridas S."/>
            <person name="Andreopoulos W."/>
            <person name="Labutti K."/>
            <person name="Pangilinan J."/>
            <person name="Floch G.L."/>
            <person name="Makela M.R."/>
            <person name="Henrissat B."/>
            <person name="Grigoriev I.V."/>
            <person name="Crouch J.A."/>
            <person name="De Vries R.P."/>
            <person name="Sukno S.A."/>
            <person name="Thon M.R."/>
        </authorList>
    </citation>
    <scope>NUCLEOTIDE SEQUENCE</scope>
    <source>
        <strain evidence="2">CBS 193.32</strain>
    </source>
</reference>
<sequence>MTLPFETAETFRRNKTRYCRHIDTKQWSLLSTFILPDAEIEFLNAEGRTYVDENGVEQKWYSRAGFVACFEKAFEGMQTLHVVDPGDFEVVEGNGAGDGDRSGVRSGSGSGSRSKNEARAVFGLVYHVGDAGSEKGVHLTGGRHYQETWKMVKDE</sequence>
<name>A0AAJ0AUG0_9PEZI</name>
<evidence type="ECO:0008006" key="4">
    <source>
        <dbReference type="Google" id="ProtNLM"/>
    </source>
</evidence>
<dbReference type="GeneID" id="85451682"/>
<feature type="compositionally biased region" description="Low complexity" evidence="1">
    <location>
        <begin position="104"/>
        <end position="113"/>
    </location>
</feature>
<organism evidence="2 3">
    <name type="scientific">Colletotrichum godetiae</name>
    <dbReference type="NCBI Taxonomy" id="1209918"/>
    <lineage>
        <taxon>Eukaryota</taxon>
        <taxon>Fungi</taxon>
        <taxon>Dikarya</taxon>
        <taxon>Ascomycota</taxon>
        <taxon>Pezizomycotina</taxon>
        <taxon>Sordariomycetes</taxon>
        <taxon>Hypocreomycetidae</taxon>
        <taxon>Glomerellales</taxon>
        <taxon>Glomerellaceae</taxon>
        <taxon>Colletotrichum</taxon>
        <taxon>Colletotrichum acutatum species complex</taxon>
    </lineage>
</organism>
<dbReference type="EMBL" id="JAHMHR010000007">
    <property type="protein sequence ID" value="KAK1689837.1"/>
    <property type="molecule type" value="Genomic_DNA"/>
</dbReference>
<dbReference type="AlphaFoldDB" id="A0AAJ0AUG0"/>
<keyword evidence="3" id="KW-1185">Reference proteome</keyword>
<evidence type="ECO:0000313" key="3">
    <source>
        <dbReference type="Proteomes" id="UP001224890"/>
    </source>
</evidence>
<comment type="caution">
    <text evidence="2">The sequence shown here is derived from an EMBL/GenBank/DDBJ whole genome shotgun (WGS) entry which is preliminary data.</text>
</comment>
<dbReference type="Proteomes" id="UP001224890">
    <property type="component" value="Unassembled WGS sequence"/>
</dbReference>
<dbReference type="InterPro" id="IPR032710">
    <property type="entry name" value="NTF2-like_dom_sf"/>
</dbReference>
<gene>
    <name evidence="2" type="ORF">BDP55DRAFT_380681</name>
</gene>